<sequence length="61" mass="7186">MLHVEITPPGIYLEEDTLPVVFLQNQFTVFPDLVLEQEWCLHQINDLNRSVKLFLEGDFQL</sequence>
<dbReference type="KEGG" id="tpz:Tph_c03000"/>
<dbReference type="EMBL" id="CP003732">
    <property type="protein sequence ID" value="AFV10547.1"/>
    <property type="molecule type" value="Genomic_DNA"/>
</dbReference>
<evidence type="ECO:0000313" key="1">
    <source>
        <dbReference type="EMBL" id="AFV10547.1"/>
    </source>
</evidence>
<reference evidence="1 2" key="1">
    <citation type="journal article" date="2012" name="BMC Genomics">
        <title>Genome-guided analysis of physiological and morphological traits of the fermentative acetate oxidizer Thermacetogenium phaeum.</title>
        <authorList>
            <person name="Oehler D."/>
            <person name="Poehlein A."/>
            <person name="Leimbach A."/>
            <person name="Muller N."/>
            <person name="Daniel R."/>
            <person name="Gottschalk G."/>
            <person name="Schink B."/>
        </authorList>
    </citation>
    <scope>NUCLEOTIDE SEQUENCE [LARGE SCALE GENOMIC DNA]</scope>
    <source>
        <strain evidence="2">ATCC BAA-254 / DSM 26808 / PB</strain>
    </source>
</reference>
<protein>
    <submittedName>
        <fullName evidence="1">Uncharacterized protein</fullName>
    </submittedName>
</protein>
<dbReference type="AlphaFoldDB" id="K4LEM6"/>
<accession>K4LEM6</accession>
<evidence type="ECO:0000313" key="2">
    <source>
        <dbReference type="Proteomes" id="UP000000467"/>
    </source>
</evidence>
<keyword evidence="2" id="KW-1185">Reference proteome</keyword>
<name>K4LEM6_THEPS</name>
<gene>
    <name evidence="1" type="ordered locus">Tph_c03000</name>
</gene>
<dbReference type="STRING" id="1089553.Tph_c03000"/>
<proteinExistence type="predicted"/>
<dbReference type="Proteomes" id="UP000000467">
    <property type="component" value="Chromosome"/>
</dbReference>
<dbReference type="HOGENOM" id="CLU_2921290_0_0_9"/>
<organism evidence="1 2">
    <name type="scientific">Thermacetogenium phaeum (strain ATCC BAA-254 / DSM 26808 / PB)</name>
    <dbReference type="NCBI Taxonomy" id="1089553"/>
    <lineage>
        <taxon>Bacteria</taxon>
        <taxon>Bacillati</taxon>
        <taxon>Bacillota</taxon>
        <taxon>Clostridia</taxon>
        <taxon>Thermoanaerobacterales</taxon>
        <taxon>Thermoanaerobacteraceae</taxon>
        <taxon>Thermacetogenium</taxon>
    </lineage>
</organism>